<evidence type="ECO:0000313" key="6">
    <source>
        <dbReference type="EMBL" id="AMR78713.1"/>
    </source>
</evidence>
<dbReference type="RefSeq" id="WP_062800044.1">
    <property type="nucleotide sequence ID" value="NZ_CP014844.1"/>
</dbReference>
<dbReference type="Pfam" id="PF00126">
    <property type="entry name" value="HTH_1"/>
    <property type="match status" value="1"/>
</dbReference>
<keyword evidence="2" id="KW-0805">Transcription regulation</keyword>
<dbReference type="OrthoDB" id="9072091at2"/>
<comment type="similarity">
    <text evidence="1">Belongs to the LysR transcriptional regulatory family.</text>
</comment>
<proteinExistence type="inferred from homology"/>
<evidence type="ECO:0000313" key="7">
    <source>
        <dbReference type="Proteomes" id="UP000075238"/>
    </source>
</evidence>
<dbReference type="STRING" id="1796606.A2G96_13710"/>
<dbReference type="Gene3D" id="3.40.190.290">
    <property type="match status" value="1"/>
</dbReference>
<dbReference type="Pfam" id="PF03466">
    <property type="entry name" value="LysR_substrate"/>
    <property type="match status" value="1"/>
</dbReference>
<dbReference type="SUPFAM" id="SSF53850">
    <property type="entry name" value="Periplasmic binding protein-like II"/>
    <property type="match status" value="1"/>
</dbReference>
<dbReference type="GO" id="GO:0006351">
    <property type="term" value="P:DNA-templated transcription"/>
    <property type="evidence" value="ECO:0007669"/>
    <property type="project" value="TreeGrafter"/>
</dbReference>
<keyword evidence="3" id="KW-0238">DNA-binding</keyword>
<keyword evidence="7" id="KW-1185">Reference proteome</keyword>
<name>A0A142JKV1_9BURK</name>
<dbReference type="GO" id="GO:0043565">
    <property type="term" value="F:sequence-specific DNA binding"/>
    <property type="evidence" value="ECO:0007669"/>
    <property type="project" value="TreeGrafter"/>
</dbReference>
<dbReference type="InterPro" id="IPR036390">
    <property type="entry name" value="WH_DNA-bd_sf"/>
</dbReference>
<dbReference type="EMBL" id="CP014844">
    <property type="protein sequence ID" value="AMR78713.1"/>
    <property type="molecule type" value="Genomic_DNA"/>
</dbReference>
<evidence type="ECO:0000256" key="4">
    <source>
        <dbReference type="ARBA" id="ARBA00023163"/>
    </source>
</evidence>
<dbReference type="SUPFAM" id="SSF46785">
    <property type="entry name" value="Winged helix' DNA-binding domain"/>
    <property type="match status" value="1"/>
</dbReference>
<dbReference type="KEGG" id="cnan:A2G96_13710"/>
<keyword evidence="4" id="KW-0804">Transcription</keyword>
<dbReference type="InterPro" id="IPR005119">
    <property type="entry name" value="LysR_subst-bd"/>
</dbReference>
<dbReference type="GO" id="GO:0003700">
    <property type="term" value="F:DNA-binding transcription factor activity"/>
    <property type="evidence" value="ECO:0007669"/>
    <property type="project" value="InterPro"/>
</dbReference>
<organism evidence="6 7">
    <name type="scientific">Cupriavidus nantongensis</name>
    <dbReference type="NCBI Taxonomy" id="1796606"/>
    <lineage>
        <taxon>Bacteria</taxon>
        <taxon>Pseudomonadati</taxon>
        <taxon>Pseudomonadota</taxon>
        <taxon>Betaproteobacteria</taxon>
        <taxon>Burkholderiales</taxon>
        <taxon>Burkholderiaceae</taxon>
        <taxon>Cupriavidus</taxon>
    </lineage>
</organism>
<dbReference type="PRINTS" id="PR00039">
    <property type="entry name" value="HTHLYSR"/>
</dbReference>
<dbReference type="AlphaFoldDB" id="A0A142JKV1"/>
<dbReference type="InterPro" id="IPR036388">
    <property type="entry name" value="WH-like_DNA-bd_sf"/>
</dbReference>
<feature type="domain" description="HTH lysR-type" evidence="5">
    <location>
        <begin position="11"/>
        <end position="62"/>
    </location>
</feature>
<evidence type="ECO:0000256" key="3">
    <source>
        <dbReference type="ARBA" id="ARBA00023125"/>
    </source>
</evidence>
<reference evidence="6 7" key="1">
    <citation type="submission" date="2016-03" db="EMBL/GenBank/DDBJ databases">
        <title>Complete genome sequence of a novel chlorpyrifos degrading bacterium, Cupriavidus nantongensis sp. X1.</title>
        <authorList>
            <person name="Fang L."/>
        </authorList>
    </citation>
    <scope>NUCLEOTIDE SEQUENCE [LARGE SCALE GENOMIC DNA]</scope>
    <source>
        <strain evidence="6 7">X1</strain>
    </source>
</reference>
<dbReference type="PANTHER" id="PTHR30537">
    <property type="entry name" value="HTH-TYPE TRANSCRIPTIONAL REGULATOR"/>
    <property type="match status" value="1"/>
</dbReference>
<evidence type="ECO:0000259" key="5">
    <source>
        <dbReference type="PROSITE" id="PS50931"/>
    </source>
</evidence>
<dbReference type="InterPro" id="IPR000847">
    <property type="entry name" value="LysR_HTH_N"/>
</dbReference>
<dbReference type="Proteomes" id="UP000075238">
    <property type="component" value="Chromosome 1"/>
</dbReference>
<accession>A0A142JKV1</accession>
<evidence type="ECO:0000256" key="1">
    <source>
        <dbReference type="ARBA" id="ARBA00009437"/>
    </source>
</evidence>
<evidence type="ECO:0000256" key="2">
    <source>
        <dbReference type="ARBA" id="ARBA00023015"/>
    </source>
</evidence>
<dbReference type="InterPro" id="IPR058163">
    <property type="entry name" value="LysR-type_TF_proteobact-type"/>
</dbReference>
<gene>
    <name evidence="6" type="ORF">A2G96_13710</name>
</gene>
<protein>
    <submittedName>
        <fullName evidence="6">LysR family transcriptional regulator</fullName>
    </submittedName>
</protein>
<dbReference type="PANTHER" id="PTHR30537:SF3">
    <property type="entry name" value="TRANSCRIPTIONAL REGULATORY PROTEIN"/>
    <property type="match status" value="1"/>
</dbReference>
<dbReference type="Gene3D" id="1.10.10.10">
    <property type="entry name" value="Winged helix-like DNA-binding domain superfamily/Winged helix DNA-binding domain"/>
    <property type="match status" value="1"/>
</dbReference>
<sequence length="312" mass="33717">MGHNIGWEYYRSFLAVLTEGSLSGAARKLGLTQPTVGRHVRALEAAFAQALFTRTPTGLVPTDAATALQGYAQAMHSTAAALEREAFSQGQGIQGTVRVSASEVIGIEVLPPVLARLRREHPLLRVELVATNRVQDLLQREADLAIRMSPPRQEALVARRIGAVELGLFAHADYVAEHGMPATVAGLAAHALIGFDEETPFLRAASARFPAWRREAFALRSDSDLAQLAMLRAGCGIGICQAALAARNPHLLRVLPDAFSFSLDTWVTMHGDLRGSRRCRVVFDALVACMQAHAGNGHARAARAPANKKRRR</sequence>
<dbReference type="PROSITE" id="PS50931">
    <property type="entry name" value="HTH_LYSR"/>
    <property type="match status" value="1"/>
</dbReference>